<gene>
    <name evidence="4" type="ORF">PSYICH_LOCUS3477</name>
</gene>
<evidence type="ECO:0000313" key="4">
    <source>
        <dbReference type="EMBL" id="CAH1102326.1"/>
    </source>
</evidence>
<dbReference type="InterPro" id="IPR029034">
    <property type="entry name" value="Cystine-knot_cytokine"/>
</dbReference>
<dbReference type="SUPFAM" id="SSF57501">
    <property type="entry name" value="Cystine-knot cytokines"/>
    <property type="match status" value="1"/>
</dbReference>
<proteinExistence type="inferred from homology"/>
<feature type="domain" description="Platelet-derived growth factor (PDGF) family profile" evidence="3">
    <location>
        <begin position="219"/>
        <end position="302"/>
    </location>
</feature>
<evidence type="ECO:0000256" key="1">
    <source>
        <dbReference type="RuleBase" id="RU003818"/>
    </source>
</evidence>
<dbReference type="Gene3D" id="2.10.90.10">
    <property type="entry name" value="Cystine-knot cytokines"/>
    <property type="match status" value="1"/>
</dbReference>
<reference evidence="4" key="1">
    <citation type="submission" date="2022-01" db="EMBL/GenBank/DDBJ databases">
        <authorList>
            <person name="King R."/>
        </authorList>
    </citation>
    <scope>NUCLEOTIDE SEQUENCE</scope>
</reference>
<evidence type="ECO:0000313" key="5">
    <source>
        <dbReference type="Proteomes" id="UP001153636"/>
    </source>
</evidence>
<evidence type="ECO:0000256" key="2">
    <source>
        <dbReference type="SAM" id="SignalP"/>
    </source>
</evidence>
<dbReference type="PANTHER" id="PTHR21719:SF1">
    <property type="entry name" value="FI06402P-RELATED"/>
    <property type="match status" value="1"/>
</dbReference>
<dbReference type="PANTHER" id="PTHR21719">
    <property type="entry name" value="FI06402P-RELATED"/>
    <property type="match status" value="1"/>
</dbReference>
<accession>A0A9P0CQE2</accession>
<keyword evidence="5" id="KW-1185">Reference proteome</keyword>
<name>A0A9P0CQE2_9CUCU</name>
<dbReference type="Pfam" id="PF00341">
    <property type="entry name" value="PDGF"/>
    <property type="match status" value="1"/>
</dbReference>
<evidence type="ECO:0000259" key="3">
    <source>
        <dbReference type="PROSITE" id="PS50278"/>
    </source>
</evidence>
<dbReference type="PROSITE" id="PS50278">
    <property type="entry name" value="PDGF_2"/>
    <property type="match status" value="1"/>
</dbReference>
<dbReference type="EMBL" id="OV651824">
    <property type="protein sequence ID" value="CAH1102326.1"/>
    <property type="molecule type" value="Genomic_DNA"/>
</dbReference>
<sequence length="418" mass="48741">MLIKFVEIVVCLCMCSSITTSHIYSKSSERTLKKHVLPKMMPSYSPDSYNKQSRYTKFDKVMTRINKMSFEEEVHGEEVNKIRHKNWNNNLVVTTTTAIAPTPTTEMDLFETYGELESEDYFDDYEDTDDEDDEFEYEDENLFDEVQAEEPTEKPVTTYAPKPVSKLTEYKWNHFGTREKVEESMRQQLNLNPSKEQLTVKAVIDHYARVNQQSKCKNPLPRVISVQQEHPNPTKSYIPACTVLYRCAEDSGCCNSDTQCQFKTRVLVSLYFYAKVIGKEHNTIEKLEFYNHTECTCKEIIEHTHPENDIETRITSKYSERGSYNKSNEKNNDRCNCPKPYQTINSSPKCICDCDIIDEDCIQLKKGKEHFSMNNRICIQDNQCGVPTCEYGTYIMGEGKCPTKQEKLEEFRKMRINI</sequence>
<dbReference type="GO" id="GO:0035099">
    <property type="term" value="P:hemocyte migration"/>
    <property type="evidence" value="ECO:0007669"/>
    <property type="project" value="TreeGrafter"/>
</dbReference>
<dbReference type="Proteomes" id="UP001153636">
    <property type="component" value="Chromosome 12"/>
</dbReference>
<dbReference type="GO" id="GO:0008083">
    <property type="term" value="F:growth factor activity"/>
    <property type="evidence" value="ECO:0007669"/>
    <property type="project" value="UniProtKB-KW"/>
</dbReference>
<organism evidence="4 5">
    <name type="scientific">Psylliodes chrysocephalus</name>
    <dbReference type="NCBI Taxonomy" id="3402493"/>
    <lineage>
        <taxon>Eukaryota</taxon>
        <taxon>Metazoa</taxon>
        <taxon>Ecdysozoa</taxon>
        <taxon>Arthropoda</taxon>
        <taxon>Hexapoda</taxon>
        <taxon>Insecta</taxon>
        <taxon>Pterygota</taxon>
        <taxon>Neoptera</taxon>
        <taxon>Endopterygota</taxon>
        <taxon>Coleoptera</taxon>
        <taxon>Polyphaga</taxon>
        <taxon>Cucujiformia</taxon>
        <taxon>Chrysomeloidea</taxon>
        <taxon>Chrysomelidae</taxon>
        <taxon>Galerucinae</taxon>
        <taxon>Alticini</taxon>
        <taxon>Psylliodes</taxon>
    </lineage>
</organism>
<dbReference type="GO" id="GO:0016020">
    <property type="term" value="C:membrane"/>
    <property type="evidence" value="ECO:0007669"/>
    <property type="project" value="InterPro"/>
</dbReference>
<feature type="chain" id="PRO_5040238323" description="Platelet-derived growth factor (PDGF) family profile domain-containing protein" evidence="2">
    <location>
        <begin position="21"/>
        <end position="418"/>
    </location>
</feature>
<keyword evidence="2" id="KW-0732">Signal</keyword>
<comment type="similarity">
    <text evidence="1">Belongs to the PDGF/VEGF growth factor family.</text>
</comment>
<dbReference type="AlphaFoldDB" id="A0A9P0CQE2"/>
<dbReference type="OrthoDB" id="6370328at2759"/>
<keyword evidence="1" id="KW-0339">Growth factor</keyword>
<protein>
    <recommendedName>
        <fullName evidence="3">Platelet-derived growth factor (PDGF) family profile domain-containing protein</fullName>
    </recommendedName>
</protein>
<feature type="signal peptide" evidence="2">
    <location>
        <begin position="1"/>
        <end position="20"/>
    </location>
</feature>
<dbReference type="SMART" id="SM00141">
    <property type="entry name" value="PDGF"/>
    <property type="match status" value="1"/>
</dbReference>
<dbReference type="InterPro" id="IPR000072">
    <property type="entry name" value="PDGF/VEGF_dom"/>
</dbReference>